<dbReference type="eggNOG" id="KOG0988">
    <property type="taxonomic scope" value="Eukaryota"/>
</dbReference>
<dbReference type="GO" id="GO:0031380">
    <property type="term" value="C:nuclear RNA-directed RNA polymerase complex"/>
    <property type="evidence" value="ECO:0007669"/>
    <property type="project" value="TreeGrafter"/>
</dbReference>
<organism evidence="5">
    <name type="scientific">Naegleria gruberi</name>
    <name type="common">Amoeba</name>
    <dbReference type="NCBI Taxonomy" id="5762"/>
    <lineage>
        <taxon>Eukaryota</taxon>
        <taxon>Discoba</taxon>
        <taxon>Heterolobosea</taxon>
        <taxon>Tetramitia</taxon>
        <taxon>Eutetramitia</taxon>
        <taxon>Vahlkampfiidae</taxon>
        <taxon>Naegleria</taxon>
    </lineage>
</organism>
<dbReference type="Pfam" id="PF05183">
    <property type="entry name" value="RdRP"/>
    <property type="match status" value="1"/>
</dbReference>
<dbReference type="EMBL" id="GG738912">
    <property type="protein sequence ID" value="EFC38028.1"/>
    <property type="molecule type" value="Genomic_DNA"/>
</dbReference>
<comment type="catalytic activity">
    <reaction evidence="2">
        <text>RNA(n) + a ribonucleoside 5'-triphosphate = RNA(n+1) + diphosphate</text>
        <dbReference type="Rhea" id="RHEA:21248"/>
        <dbReference type="Rhea" id="RHEA-COMP:14527"/>
        <dbReference type="Rhea" id="RHEA-COMP:17342"/>
        <dbReference type="ChEBI" id="CHEBI:33019"/>
        <dbReference type="ChEBI" id="CHEBI:61557"/>
        <dbReference type="ChEBI" id="CHEBI:140395"/>
        <dbReference type="EC" id="2.7.7.48"/>
    </reaction>
</comment>
<proteinExistence type="inferred from homology"/>
<dbReference type="GO" id="GO:0003968">
    <property type="term" value="F:RNA-directed RNA polymerase activity"/>
    <property type="evidence" value="ECO:0007669"/>
    <property type="project" value="UniProtKB-KW"/>
</dbReference>
<dbReference type="GO" id="GO:0030422">
    <property type="term" value="P:siRNA processing"/>
    <property type="evidence" value="ECO:0007669"/>
    <property type="project" value="TreeGrafter"/>
</dbReference>
<keyword evidence="2" id="KW-0696">RNA-directed RNA polymerase</keyword>
<dbReference type="SUPFAM" id="SSF81901">
    <property type="entry name" value="HCP-like"/>
    <property type="match status" value="2"/>
</dbReference>
<dbReference type="OrthoDB" id="6513042at2759"/>
<dbReference type="PROSITE" id="PS50005">
    <property type="entry name" value="TPR"/>
    <property type="match status" value="1"/>
</dbReference>
<protein>
    <recommendedName>
        <fullName evidence="2">RNA-dependent RNA polymerase</fullName>
        <ecNumber evidence="2">2.7.7.48</ecNumber>
    </recommendedName>
</protein>
<dbReference type="InterPro" id="IPR057596">
    <property type="entry name" value="RDRP_core"/>
</dbReference>
<dbReference type="GO" id="GO:0003723">
    <property type="term" value="F:RNA binding"/>
    <property type="evidence" value="ECO:0007669"/>
    <property type="project" value="UniProtKB-KW"/>
</dbReference>
<keyword evidence="1" id="KW-0802">TPR repeat</keyword>
<evidence type="ECO:0000256" key="1">
    <source>
        <dbReference type="PROSITE-ProRule" id="PRU00339"/>
    </source>
</evidence>
<gene>
    <name evidence="4" type="ORF">NAEGRDRAFT_81763</name>
</gene>
<keyword evidence="2" id="KW-0548">Nucleotidyltransferase</keyword>
<dbReference type="SMART" id="SM00671">
    <property type="entry name" value="SEL1"/>
    <property type="match status" value="7"/>
</dbReference>
<dbReference type="GeneID" id="8857880"/>
<dbReference type="InParanoid" id="D2VYX5"/>
<dbReference type="Proteomes" id="UP000006671">
    <property type="component" value="Unassembled WGS sequence"/>
</dbReference>
<evidence type="ECO:0000313" key="5">
    <source>
        <dbReference type="Proteomes" id="UP000006671"/>
    </source>
</evidence>
<dbReference type="SMART" id="SM00028">
    <property type="entry name" value="TPR"/>
    <property type="match status" value="2"/>
</dbReference>
<accession>D2VYX5</accession>
<dbReference type="InterPro" id="IPR019734">
    <property type="entry name" value="TPR_rpt"/>
</dbReference>
<keyword evidence="2" id="KW-0808">Transferase</keyword>
<dbReference type="PANTHER" id="PTHR23079">
    <property type="entry name" value="RNA-DEPENDENT RNA POLYMERASE"/>
    <property type="match status" value="1"/>
</dbReference>
<dbReference type="Gene3D" id="1.25.40.10">
    <property type="entry name" value="Tetratricopeptide repeat domain"/>
    <property type="match status" value="3"/>
</dbReference>
<evidence type="ECO:0000256" key="2">
    <source>
        <dbReference type="RuleBase" id="RU363098"/>
    </source>
</evidence>
<feature type="domain" description="RDRP core" evidence="3">
    <location>
        <begin position="282"/>
        <end position="806"/>
    </location>
</feature>
<dbReference type="eggNOG" id="KOG1550">
    <property type="taxonomic scope" value="Eukaryota"/>
</dbReference>
<dbReference type="PANTHER" id="PTHR23079:SF55">
    <property type="entry name" value="RNA-DIRECTED RNA POLYMERASE"/>
    <property type="match status" value="1"/>
</dbReference>
<dbReference type="KEGG" id="ngr:NAEGRDRAFT_81763"/>
<reference evidence="4 5" key="1">
    <citation type="journal article" date="2010" name="Cell">
        <title>The genome of Naegleria gruberi illuminates early eukaryotic versatility.</title>
        <authorList>
            <person name="Fritz-Laylin L.K."/>
            <person name="Prochnik S.E."/>
            <person name="Ginger M.L."/>
            <person name="Dacks J.B."/>
            <person name="Carpenter M.L."/>
            <person name="Field M.C."/>
            <person name="Kuo A."/>
            <person name="Paredez A."/>
            <person name="Chapman J."/>
            <person name="Pham J."/>
            <person name="Shu S."/>
            <person name="Neupane R."/>
            <person name="Cipriano M."/>
            <person name="Mancuso J."/>
            <person name="Tu H."/>
            <person name="Salamov A."/>
            <person name="Lindquist E."/>
            <person name="Shapiro H."/>
            <person name="Lucas S."/>
            <person name="Grigoriev I.V."/>
            <person name="Cande W.Z."/>
            <person name="Fulton C."/>
            <person name="Rokhsar D.S."/>
            <person name="Dawson S.C."/>
        </authorList>
    </citation>
    <scope>NUCLEOTIDE SEQUENCE [LARGE SCALE GENOMIC DNA]</scope>
    <source>
        <strain evidence="4 5">NEG-M</strain>
    </source>
</reference>
<dbReference type="VEuPathDB" id="AmoebaDB:NAEGRDRAFT_81763"/>
<dbReference type="InterPro" id="IPR011990">
    <property type="entry name" value="TPR-like_helical_dom_sf"/>
</dbReference>
<dbReference type="InterPro" id="IPR007855">
    <property type="entry name" value="RDRP"/>
</dbReference>
<dbReference type="RefSeq" id="XP_002670772.1">
    <property type="nucleotide sequence ID" value="XM_002670726.1"/>
</dbReference>
<keyword evidence="5" id="KW-1185">Reference proteome</keyword>
<dbReference type="InterPro" id="IPR006597">
    <property type="entry name" value="Sel1-like"/>
</dbReference>
<comment type="similarity">
    <text evidence="2">Belongs to the RdRP family.</text>
</comment>
<sequence length="1384" mass="161000">MSVLSFVSGFSKLEKIQQLEELKFMNRQDENYVKDLLATYYMIESIPIIRNFDDCTKYLEFNFKNVRGEKYCGMSFVDRYEILKRVSRMAVIAYPIGLEALHRWLLATITEKEEDHQNLNLSSPSKQTTEELDESETMFRTRTATLYCFYKPKISPILAIRFNSSQQDRWLQSRFRQKFGVNTVLNVGFSFLRMGFKSQMILESTGEHPEILNNIELKDQVAMESKSEDHGDIVLLRQYLNQFKEGKFDEETLKLMKDQKHISRVLMDNQSFRLIEPYIEREEPLHIAGFTFQKLCQNTSGMHSYRFIYMCPDLSKLPNNSSLSIHDVKTWAIPDTLNRDLYFENNKLKQSLRLALFNTPVIPTIGVSEYTVINDEGLFTDGCGFISLELAMKVYEIVRKSKNLLKYQSKQSMDEDGIYEENDGVEFLVNEYLPCAYQIRFRGAKGMVYIHPNAEKVYGHHLVLRKSMMKIEHPNTDDDIINNLCIVGYSSPCDFARINSTIMHILEGCEDETKQGKIFEILNQKACKHIENLMKNYISESDIDKVFDQYVKQGDYASLNVLSILKSKKLAFLTGPYRNQILSLRIPCYSSRRLYGIADPFGVLKEGQIFIQVSSLNDPKKKNVIENTVIVTKEPCLHRGDLRKLEAVNIPELNFLYDVIVFPTKGSRPITNMIAGSDLDGDQYFACWDNELVESLVEFDPGSFDDDYNETRSFDPDIFKDLIGIRHLFADFYGNQWSRKYWNNMERLCTLINRAIDAPKKGNYSVAVNAQDLELLEKFPGFPHYHKNKHGPLRRSVSLVGKLYDSMQLLVSQKLEFKDPNSQIARVDDRQHLITFIKYKIANIFKNNTKPNDYQKRMEDIYKELFQTIFKQINKKKQRVQMVSEMMDLFWRFFVLFLKDKEVHIISLNSSLKSVTQFGLKMGHLIKDKSRFILIPNFSSHILEMEKSEQNNYTLYSLVLNNDSQKRKLISYFIEDAQRRNQYEMNVNTLEMEGVEYGVLYSASQLDMILEVSNDKGEKLFQQAIHYSKTNNTETFELFKKVYDSNYIPAINYVASMLEDGDNGISSNELLAFKLYQKALDLSKQKLSTITTDILVSGEHIILGNNMNLKRMEIDEEYRKLIFREAEIISTHIEALRNVARMFFNKGNYQEAHELYLEASTKFNDSDSQYDIGEMYELGDGVLLDKHEAIIWYLKAVESDVKNSEALFRLGYLYKELKDNQKAWDYYQKAAELGNNEAQYEVACIYHHTLNIIQTPNYSLAFEWYCKSANQGNSNAQYSLGMIYMYGLDKVVPKNIKLAHSWLLKAAQQQNSDAELALGKLLCETDVTQGTLWLLKAAKNGNQEARGYFGEQYNHFSAIEFEYEKQSLTRVPTFVSKPKRNRKN</sequence>
<name>D2VYX5_NAEGR</name>
<dbReference type="Pfam" id="PF08238">
    <property type="entry name" value="Sel1"/>
    <property type="match status" value="6"/>
</dbReference>
<feature type="repeat" description="TPR" evidence="1">
    <location>
        <begin position="1204"/>
        <end position="1237"/>
    </location>
</feature>
<evidence type="ECO:0000259" key="3">
    <source>
        <dbReference type="Pfam" id="PF05183"/>
    </source>
</evidence>
<dbReference type="EC" id="2.7.7.48" evidence="2"/>
<evidence type="ECO:0000313" key="4">
    <source>
        <dbReference type="EMBL" id="EFC38028.1"/>
    </source>
</evidence>
<keyword evidence="2" id="KW-0694">RNA-binding</keyword>